<dbReference type="Proteomes" id="UP001059836">
    <property type="component" value="Chromosome"/>
</dbReference>
<keyword evidence="4" id="KW-0720">Serine protease</keyword>
<evidence type="ECO:0000313" key="6">
    <source>
        <dbReference type="Proteomes" id="UP001059836"/>
    </source>
</evidence>
<evidence type="ECO:0000256" key="1">
    <source>
        <dbReference type="ARBA" id="ARBA00006534"/>
    </source>
</evidence>
<proteinExistence type="inferred from homology"/>
<keyword evidence="2" id="KW-0645">Protease</keyword>
<dbReference type="InterPro" id="IPR029062">
    <property type="entry name" value="Class_I_gatase-like"/>
</dbReference>
<reference evidence="5" key="1">
    <citation type="journal article" date="2021" name="Nat. Microbiol.">
        <title>Cocultivation of an ultrasmall environmental parasitic bacterium with lytic ability against bacteria associated with wastewater foams.</title>
        <authorList>
            <person name="Batinovic S."/>
            <person name="Rose J.J.A."/>
            <person name="Ratcliffe J."/>
            <person name="Seviour R.J."/>
            <person name="Petrovski S."/>
        </authorList>
    </citation>
    <scope>NUCLEOTIDE SEQUENCE</scope>
    <source>
        <strain evidence="5">CON9</strain>
    </source>
</reference>
<evidence type="ECO:0000256" key="3">
    <source>
        <dbReference type="ARBA" id="ARBA00022801"/>
    </source>
</evidence>
<protein>
    <submittedName>
        <fullName evidence="5">Peptidase S51 dipeptidase E</fullName>
    </submittedName>
</protein>
<evidence type="ECO:0000256" key="2">
    <source>
        <dbReference type="ARBA" id="ARBA00022670"/>
    </source>
</evidence>
<comment type="similarity">
    <text evidence="1">Belongs to the peptidase S51 family.</text>
</comment>
<evidence type="ECO:0000256" key="4">
    <source>
        <dbReference type="ARBA" id="ARBA00022825"/>
    </source>
</evidence>
<sequence>MKALLLSWGAGAVPGFLDRHTGKAPADVRLGYLNDAMLPFAGQDFAGTEHGRLEQLGYRPRSITAGEIGSADELATILDELDALYVCGGETFVLLGNLRRHGLDEVLIDKVRPGEGTSTSLPYIGLSAGAVIAGTSIEPVSLMDDPASAPDLTDYRGLGFVDTAIVPHADSKIDLFPPTLFSEIDRTYSPRHQLTFLNDDQAILVEGTQTTIIESP</sequence>
<dbReference type="PANTHER" id="PTHR20842">
    <property type="entry name" value="PROTEASE S51 ALPHA-ASPARTYL DIPEPTIDASE"/>
    <property type="match status" value="1"/>
</dbReference>
<dbReference type="EMBL" id="CP045809">
    <property type="protein sequence ID" value="QHN35083.1"/>
    <property type="molecule type" value="Genomic_DNA"/>
</dbReference>
<dbReference type="Gene3D" id="3.40.50.880">
    <property type="match status" value="1"/>
</dbReference>
<dbReference type="RefSeq" id="WP_213248967.1">
    <property type="nucleotide sequence ID" value="NZ_CP045806.1"/>
</dbReference>
<dbReference type="InterPro" id="IPR005320">
    <property type="entry name" value="Peptidase_S51"/>
</dbReference>
<accession>A0ABX6IIF8</accession>
<keyword evidence="6" id="KW-1185">Reference proteome</keyword>
<evidence type="ECO:0000313" key="5">
    <source>
        <dbReference type="EMBL" id="QHN35083.1"/>
    </source>
</evidence>
<dbReference type="PANTHER" id="PTHR20842:SF0">
    <property type="entry name" value="ALPHA-ASPARTYL DIPEPTIDASE"/>
    <property type="match status" value="1"/>
</dbReference>
<gene>
    <name evidence="5" type="ORF">GII31_09405</name>
</gene>
<keyword evidence="3" id="KW-0378">Hydrolase</keyword>
<dbReference type="SUPFAM" id="SSF52317">
    <property type="entry name" value="Class I glutamine amidotransferase-like"/>
    <property type="match status" value="1"/>
</dbReference>
<dbReference type="Pfam" id="PF03575">
    <property type="entry name" value="Peptidase_S51"/>
    <property type="match status" value="1"/>
</dbReference>
<organism evidence="5 6">
    <name type="scientific">Gordonia pseudamarae</name>
    <dbReference type="NCBI Taxonomy" id="2831662"/>
    <lineage>
        <taxon>Bacteria</taxon>
        <taxon>Bacillati</taxon>
        <taxon>Actinomycetota</taxon>
        <taxon>Actinomycetes</taxon>
        <taxon>Mycobacteriales</taxon>
        <taxon>Gordoniaceae</taxon>
        <taxon>Gordonia</taxon>
    </lineage>
</organism>
<name>A0ABX6IIF8_9ACTN</name>